<feature type="signal peptide" evidence="1">
    <location>
        <begin position="1"/>
        <end position="20"/>
    </location>
</feature>
<proteinExistence type="predicted"/>
<keyword evidence="3" id="KW-1185">Reference proteome</keyword>
<gene>
    <name evidence="2" type="ORF">D5H78_13905</name>
</gene>
<evidence type="ECO:0008006" key="4">
    <source>
        <dbReference type="Google" id="ProtNLM"/>
    </source>
</evidence>
<evidence type="ECO:0000313" key="3">
    <source>
        <dbReference type="Proteomes" id="UP000265614"/>
    </source>
</evidence>
<dbReference type="OrthoDB" id="5184982at2"/>
<name>A0A3A3YTV4_9ACTN</name>
<dbReference type="EMBL" id="QZEZ01000006">
    <property type="protein sequence ID" value="RJK94885.1"/>
    <property type="molecule type" value="Genomic_DNA"/>
</dbReference>
<accession>A0A3A3YTV4</accession>
<dbReference type="AlphaFoldDB" id="A0A3A3YTV4"/>
<dbReference type="RefSeq" id="WP_119951068.1">
    <property type="nucleotide sequence ID" value="NZ_QZEZ01000006.1"/>
</dbReference>
<organism evidence="2 3">
    <name type="scientific">Vallicoccus soli</name>
    <dbReference type="NCBI Taxonomy" id="2339232"/>
    <lineage>
        <taxon>Bacteria</taxon>
        <taxon>Bacillati</taxon>
        <taxon>Actinomycetota</taxon>
        <taxon>Actinomycetes</taxon>
        <taxon>Motilibacterales</taxon>
        <taxon>Vallicoccaceae</taxon>
        <taxon>Vallicoccus</taxon>
    </lineage>
</organism>
<dbReference type="Proteomes" id="UP000265614">
    <property type="component" value="Unassembled WGS sequence"/>
</dbReference>
<dbReference type="PROSITE" id="PS51257">
    <property type="entry name" value="PROKAR_LIPOPROTEIN"/>
    <property type="match status" value="1"/>
</dbReference>
<evidence type="ECO:0000256" key="1">
    <source>
        <dbReference type="SAM" id="SignalP"/>
    </source>
</evidence>
<comment type="caution">
    <text evidence="2">The sequence shown here is derived from an EMBL/GenBank/DDBJ whole genome shotgun (WGS) entry which is preliminary data.</text>
</comment>
<keyword evidence="1" id="KW-0732">Signal</keyword>
<sequence length="290" mass="28635">MGTRRTRALTTSLLVTAALAAGCGSTTTTSGASPGAGEEPAPGPVLRVDATGGFTSPQELAARLPLLVVEADGTAHTSAAVPAVYPGPALRPVATGTLPAEQVDRLVQALLDAGVGGDPDLGEPPVADATTTRVTLRHEGREHVLEAYALAEAVAPDPALTAEQQDARARLAAAVEEAAAAVQGAATSPYEPAAVAALVAPVPPGPADPAVGARTPVPWPGPALPGEPLGEGVEGGCVVARGAQADAVLDAAADADALTPWTSGGAEWSVVLRPLLPGEEGCADLTGRAR</sequence>
<evidence type="ECO:0000313" key="2">
    <source>
        <dbReference type="EMBL" id="RJK94885.1"/>
    </source>
</evidence>
<reference evidence="2 3" key="1">
    <citation type="submission" date="2018-09" db="EMBL/GenBank/DDBJ databases">
        <title>YIM 75000 draft genome.</title>
        <authorList>
            <person name="Tang S."/>
            <person name="Feng Y."/>
        </authorList>
    </citation>
    <scope>NUCLEOTIDE SEQUENCE [LARGE SCALE GENOMIC DNA]</scope>
    <source>
        <strain evidence="2 3">YIM 75000</strain>
    </source>
</reference>
<feature type="chain" id="PRO_5038581617" description="DUF4439 domain-containing protein" evidence="1">
    <location>
        <begin position="21"/>
        <end position="290"/>
    </location>
</feature>
<protein>
    <recommendedName>
        <fullName evidence="4">DUF4439 domain-containing protein</fullName>
    </recommendedName>
</protein>